<gene>
    <name evidence="3" type="ORF">SO802_022059</name>
</gene>
<evidence type="ECO:0000259" key="2">
    <source>
        <dbReference type="Pfam" id="PF23469"/>
    </source>
</evidence>
<evidence type="ECO:0000313" key="4">
    <source>
        <dbReference type="Proteomes" id="UP001459277"/>
    </source>
</evidence>
<proteinExistence type="predicted"/>
<dbReference type="PANTHER" id="PTHR15744">
    <property type="entry name" value="BLOM7"/>
    <property type="match status" value="1"/>
</dbReference>
<dbReference type="CDD" id="cd22475">
    <property type="entry name" value="KH-I_AtRH42_like"/>
    <property type="match status" value="1"/>
</dbReference>
<organism evidence="3 4">
    <name type="scientific">Lithocarpus litseifolius</name>
    <dbReference type="NCBI Taxonomy" id="425828"/>
    <lineage>
        <taxon>Eukaryota</taxon>
        <taxon>Viridiplantae</taxon>
        <taxon>Streptophyta</taxon>
        <taxon>Embryophyta</taxon>
        <taxon>Tracheophyta</taxon>
        <taxon>Spermatophyta</taxon>
        <taxon>Magnoliopsida</taxon>
        <taxon>eudicotyledons</taxon>
        <taxon>Gunneridae</taxon>
        <taxon>Pentapetalae</taxon>
        <taxon>rosids</taxon>
        <taxon>fabids</taxon>
        <taxon>Fagales</taxon>
        <taxon>Fagaceae</taxon>
        <taxon>Lithocarpus</taxon>
    </lineage>
</organism>
<accession>A0AAW2CH00</accession>
<keyword evidence="4" id="KW-1185">Reference proteome</keyword>
<feature type="domain" description="ATP-dependent RNA helicase PRP5/DDX46/KHDC4 KH" evidence="2">
    <location>
        <begin position="99"/>
        <end position="181"/>
    </location>
</feature>
<name>A0AAW2CH00_9ROSI</name>
<dbReference type="InterPro" id="IPR056149">
    <property type="entry name" value="PRP5/DDX46/KHDC4_KH"/>
</dbReference>
<dbReference type="GO" id="GO:0005634">
    <property type="term" value="C:nucleus"/>
    <property type="evidence" value="ECO:0007669"/>
    <property type="project" value="InterPro"/>
</dbReference>
<dbReference type="AlphaFoldDB" id="A0AAW2CH00"/>
<protein>
    <recommendedName>
        <fullName evidence="2">ATP-dependent RNA helicase PRP5/DDX46/KHDC4 KH domain-containing protein</fullName>
    </recommendedName>
</protein>
<dbReference type="Proteomes" id="UP001459277">
    <property type="component" value="Unassembled WGS sequence"/>
</dbReference>
<sequence>MDESKQKERERENKKREREREEKQHGRRDDNDEKNPRMIPIRKENKLTREDSELKDDEEQRRLGEEIQKLRRRAQELLEYFMRKNEEAKLAMNCGYGVEELEINDFPQNARWRLTRKETLALISEWTGAAISTRGQYFAPGRIPGPGERKLYLFIEGPNEQSVKRAKSELKRVLEDIMKQTLQSASRPVTELWEPSIGQRMGAPPSLETGFSCLKTACESGQE</sequence>
<dbReference type="EMBL" id="JAZDWU010000007">
    <property type="protein sequence ID" value="KAK9997373.1"/>
    <property type="molecule type" value="Genomic_DNA"/>
</dbReference>
<dbReference type="PANTHER" id="PTHR15744:SF0">
    <property type="entry name" value="KH HOMOLOGY DOMAIN-CONTAINING PROTEIN 4"/>
    <property type="match status" value="1"/>
</dbReference>
<dbReference type="InterPro" id="IPR031121">
    <property type="entry name" value="RIK/BLOM7"/>
</dbReference>
<dbReference type="Pfam" id="PF23469">
    <property type="entry name" value="KH_12"/>
    <property type="match status" value="1"/>
</dbReference>
<evidence type="ECO:0000313" key="3">
    <source>
        <dbReference type="EMBL" id="KAK9997373.1"/>
    </source>
</evidence>
<feature type="region of interest" description="Disordered" evidence="1">
    <location>
        <begin position="1"/>
        <end position="62"/>
    </location>
</feature>
<evidence type="ECO:0000256" key="1">
    <source>
        <dbReference type="SAM" id="MobiDB-lite"/>
    </source>
</evidence>
<comment type="caution">
    <text evidence="3">The sequence shown here is derived from an EMBL/GenBank/DDBJ whole genome shotgun (WGS) entry which is preliminary data.</text>
</comment>
<reference evidence="3 4" key="1">
    <citation type="submission" date="2024-01" db="EMBL/GenBank/DDBJ databases">
        <title>A telomere-to-telomere, gap-free genome of sweet tea (Lithocarpus litseifolius).</title>
        <authorList>
            <person name="Zhou J."/>
        </authorList>
    </citation>
    <scope>NUCLEOTIDE SEQUENCE [LARGE SCALE GENOMIC DNA]</scope>
    <source>
        <strain evidence="3">Zhou-2022a</strain>
        <tissue evidence="3">Leaf</tissue>
    </source>
</reference>
<dbReference type="GO" id="GO:0003723">
    <property type="term" value="F:RNA binding"/>
    <property type="evidence" value="ECO:0007669"/>
    <property type="project" value="InterPro"/>
</dbReference>